<dbReference type="PIRSF" id="PIRSF006806">
    <property type="entry name" value="FTHF_cligase"/>
    <property type="match status" value="1"/>
</dbReference>
<keyword evidence="5" id="KW-0436">Ligase</keyword>
<gene>
    <name evidence="5" type="ORF">KEM09_08055</name>
</gene>
<name>A0ABS5K8M2_9BACT</name>
<dbReference type="Pfam" id="PF01812">
    <property type="entry name" value="5-FTHF_cyc-lig"/>
    <property type="match status" value="1"/>
</dbReference>
<evidence type="ECO:0000256" key="1">
    <source>
        <dbReference type="ARBA" id="ARBA00010638"/>
    </source>
</evidence>
<dbReference type="InterPro" id="IPR002698">
    <property type="entry name" value="FTHF_cligase"/>
</dbReference>
<dbReference type="NCBIfam" id="TIGR02727">
    <property type="entry name" value="MTHFS_bact"/>
    <property type="match status" value="1"/>
</dbReference>
<dbReference type="Proteomes" id="UP000721861">
    <property type="component" value="Unassembled WGS sequence"/>
</dbReference>
<keyword evidence="4" id="KW-0479">Metal-binding</keyword>
<proteinExistence type="inferred from homology"/>
<dbReference type="GO" id="GO:0030272">
    <property type="term" value="F:5-formyltetrahydrofolate cyclo-ligase activity"/>
    <property type="evidence" value="ECO:0007669"/>
    <property type="project" value="UniProtKB-EC"/>
</dbReference>
<dbReference type="SUPFAM" id="SSF100950">
    <property type="entry name" value="NagB/RpiA/CoA transferase-like"/>
    <property type="match status" value="1"/>
</dbReference>
<comment type="cofactor">
    <cofactor evidence="4">
        <name>Mg(2+)</name>
        <dbReference type="ChEBI" id="CHEBI:18420"/>
    </cofactor>
</comment>
<reference evidence="5 6" key="1">
    <citation type="journal article" date="2014" name="Int. J. Syst. Evol. Microbiol.">
        <title>Carboxylicivirga gen. nov. in the family Marinilabiliaceae with two novel species, Carboxylicivirga mesophila sp. nov. and Carboxylicivirga taeanensis sp. nov., and reclassification of Cytophaga fermentans as Saccharicrinis fermentans gen. nov., comb. nov.</title>
        <authorList>
            <person name="Yang S.H."/>
            <person name="Seo H.S."/>
            <person name="Woo J.H."/>
            <person name="Oh H.M."/>
            <person name="Jang H."/>
            <person name="Lee J.H."/>
            <person name="Kim S.J."/>
            <person name="Kwon K.K."/>
        </authorList>
    </citation>
    <scope>NUCLEOTIDE SEQUENCE [LARGE SCALE GENOMIC DNA]</scope>
    <source>
        <strain evidence="5 6">JCM 18290</strain>
    </source>
</reference>
<dbReference type="Gene3D" id="3.40.50.10420">
    <property type="entry name" value="NagB/RpiA/CoA transferase-like"/>
    <property type="match status" value="1"/>
</dbReference>
<keyword evidence="4" id="KW-0460">Magnesium</keyword>
<dbReference type="InterPro" id="IPR024185">
    <property type="entry name" value="FTHF_cligase-like_sf"/>
</dbReference>
<comment type="similarity">
    <text evidence="1 4">Belongs to the 5-formyltetrahydrofolate cyclo-ligase family.</text>
</comment>
<dbReference type="RefSeq" id="WP_212227455.1">
    <property type="nucleotide sequence ID" value="NZ_JAGUCN010000007.1"/>
</dbReference>
<dbReference type="PANTHER" id="PTHR23407">
    <property type="entry name" value="ATPASE INHIBITOR/5-FORMYLTETRAHYDROFOLATE CYCLO-LIGASE"/>
    <property type="match status" value="1"/>
</dbReference>
<protein>
    <recommendedName>
        <fullName evidence="4">5-formyltetrahydrofolate cyclo-ligase</fullName>
        <ecNumber evidence="4">6.3.3.2</ecNumber>
    </recommendedName>
</protein>
<keyword evidence="2 4" id="KW-0547">Nucleotide-binding</keyword>
<comment type="catalytic activity">
    <reaction evidence="4">
        <text>(6S)-5-formyl-5,6,7,8-tetrahydrofolate + ATP = (6R)-5,10-methenyltetrahydrofolate + ADP + phosphate</text>
        <dbReference type="Rhea" id="RHEA:10488"/>
        <dbReference type="ChEBI" id="CHEBI:30616"/>
        <dbReference type="ChEBI" id="CHEBI:43474"/>
        <dbReference type="ChEBI" id="CHEBI:57455"/>
        <dbReference type="ChEBI" id="CHEBI:57457"/>
        <dbReference type="ChEBI" id="CHEBI:456216"/>
        <dbReference type="EC" id="6.3.3.2"/>
    </reaction>
</comment>
<accession>A0ABS5K8M2</accession>
<sequence>MIEKKELRRIVKQRKAELSDSQRTAQGNIIQRKLEESSIFQAASSILLYWAMSDEVPTQQVVNKWYTQKKIYLPVINGDDLKIVRYEGEKSLVAGDKYGIPEPSGEAISDEKEIELVIVPGVAFDASNNRMGRGAGYYDRILKRIPGARKIGLAFDFQMVESVPIETHDIKMDEIINPL</sequence>
<dbReference type="PANTHER" id="PTHR23407:SF1">
    <property type="entry name" value="5-FORMYLTETRAHYDROFOLATE CYCLO-LIGASE"/>
    <property type="match status" value="1"/>
</dbReference>
<evidence type="ECO:0000256" key="4">
    <source>
        <dbReference type="RuleBase" id="RU361279"/>
    </source>
</evidence>
<organism evidence="5 6">
    <name type="scientific">Carboxylicivirga mesophila</name>
    <dbReference type="NCBI Taxonomy" id="1166478"/>
    <lineage>
        <taxon>Bacteria</taxon>
        <taxon>Pseudomonadati</taxon>
        <taxon>Bacteroidota</taxon>
        <taxon>Bacteroidia</taxon>
        <taxon>Marinilabiliales</taxon>
        <taxon>Marinilabiliaceae</taxon>
        <taxon>Carboxylicivirga</taxon>
    </lineage>
</organism>
<dbReference type="EC" id="6.3.3.2" evidence="4"/>
<keyword evidence="6" id="KW-1185">Reference proteome</keyword>
<keyword evidence="3 4" id="KW-0067">ATP-binding</keyword>
<evidence type="ECO:0000256" key="2">
    <source>
        <dbReference type="ARBA" id="ARBA00022741"/>
    </source>
</evidence>
<dbReference type="EMBL" id="JAGUCN010000007">
    <property type="protein sequence ID" value="MBS2211349.1"/>
    <property type="molecule type" value="Genomic_DNA"/>
</dbReference>
<evidence type="ECO:0000256" key="3">
    <source>
        <dbReference type="ARBA" id="ARBA00022840"/>
    </source>
</evidence>
<evidence type="ECO:0000313" key="5">
    <source>
        <dbReference type="EMBL" id="MBS2211349.1"/>
    </source>
</evidence>
<dbReference type="InterPro" id="IPR037171">
    <property type="entry name" value="NagB/RpiA_transferase-like"/>
</dbReference>
<comment type="caution">
    <text evidence="5">The sequence shown here is derived from an EMBL/GenBank/DDBJ whole genome shotgun (WGS) entry which is preliminary data.</text>
</comment>
<evidence type="ECO:0000313" key="6">
    <source>
        <dbReference type="Proteomes" id="UP000721861"/>
    </source>
</evidence>